<proteinExistence type="predicted"/>
<keyword evidence="1" id="KW-0812">Transmembrane</keyword>
<gene>
    <name evidence="2" type="ORF">FJV41_31295</name>
</gene>
<feature type="transmembrane region" description="Helical" evidence="1">
    <location>
        <begin position="62"/>
        <end position="86"/>
    </location>
</feature>
<evidence type="ECO:0000313" key="2">
    <source>
        <dbReference type="EMBL" id="TQF12014.1"/>
    </source>
</evidence>
<dbReference type="EMBL" id="VIFM01000159">
    <property type="protein sequence ID" value="TQF12014.1"/>
    <property type="molecule type" value="Genomic_DNA"/>
</dbReference>
<evidence type="ECO:0000256" key="1">
    <source>
        <dbReference type="SAM" id="Phobius"/>
    </source>
</evidence>
<keyword evidence="1" id="KW-0472">Membrane</keyword>
<comment type="caution">
    <text evidence="2">The sequence shown here is derived from an EMBL/GenBank/DDBJ whole genome shotgun (WGS) entry which is preliminary data.</text>
</comment>
<dbReference type="AlphaFoldDB" id="A0A540WU90"/>
<dbReference type="RefSeq" id="WP_141646257.1">
    <property type="nucleotide sequence ID" value="NZ_VIFM01000159.1"/>
</dbReference>
<name>A0A540WU90_9BACT</name>
<sequence length="461" mass="49343">MRRLAGFFGIALTFGKFAVEVLVLTYAALLIWFGYLVLTDGTGFQLHLMLSDYAEAVVSDGAAHGLCIFTAVGLFLIALMLAAFAARMLNAGEGSVREVSRPSIGAAPADAARGSPMSVAVGPPDGPGMTPSGRRIYNAVRCSQGTRVLVQESCEPFYPHCWLALTTPFGNEAAAHLAPDQAHQLRAALDEFLSAVDRHSTTAQVDLWKLNPDGSPAPLAAGMPTATSPLLSVVRDSLADVPSIASLGRNVYEQFLCTSRTDVRVQESNAAPDAHCWLILAEPGGPSARAHLSIGDAFRIDDAISRFIDSSTAGLDWALEELGWSFAGWDHDLGFGARRRCAPAEASQPPEVITSWSCSELLDLARARPGLIAAASVPPAADRDQSVLQDMLDTLGWEYCGWDDEQGFRAERRSAAREEWMAPPGDQLTARSQDELIALVHGRVRAALAACDGARRDTLRT</sequence>
<evidence type="ECO:0000313" key="3">
    <source>
        <dbReference type="Proteomes" id="UP000315369"/>
    </source>
</evidence>
<accession>A0A540WU90</accession>
<keyword evidence="3" id="KW-1185">Reference proteome</keyword>
<organism evidence="2 3">
    <name type="scientific">Myxococcus llanfairpwllgwyngyllgogerychwyrndrobwllllantysiliogogogochensis</name>
    <dbReference type="NCBI Taxonomy" id="2590453"/>
    <lineage>
        <taxon>Bacteria</taxon>
        <taxon>Pseudomonadati</taxon>
        <taxon>Myxococcota</taxon>
        <taxon>Myxococcia</taxon>
        <taxon>Myxococcales</taxon>
        <taxon>Cystobacterineae</taxon>
        <taxon>Myxococcaceae</taxon>
        <taxon>Myxococcus</taxon>
    </lineage>
</organism>
<reference evidence="2 3" key="1">
    <citation type="submission" date="2019-06" db="EMBL/GenBank/DDBJ databases">
        <authorList>
            <person name="Livingstone P."/>
            <person name="Whitworth D."/>
        </authorList>
    </citation>
    <scope>NUCLEOTIDE SEQUENCE [LARGE SCALE GENOMIC DNA]</scope>
    <source>
        <strain evidence="2 3">AM401</strain>
    </source>
</reference>
<keyword evidence="1" id="KW-1133">Transmembrane helix</keyword>
<feature type="transmembrane region" description="Helical" evidence="1">
    <location>
        <begin position="28"/>
        <end position="50"/>
    </location>
</feature>
<protein>
    <submittedName>
        <fullName evidence="2">Uncharacterized protein</fullName>
    </submittedName>
</protein>
<dbReference type="Proteomes" id="UP000315369">
    <property type="component" value="Unassembled WGS sequence"/>
</dbReference>